<organism evidence="3 4">
    <name type="scientific">Cyclotella cryptica</name>
    <dbReference type="NCBI Taxonomy" id="29204"/>
    <lineage>
        <taxon>Eukaryota</taxon>
        <taxon>Sar</taxon>
        <taxon>Stramenopiles</taxon>
        <taxon>Ochrophyta</taxon>
        <taxon>Bacillariophyta</taxon>
        <taxon>Coscinodiscophyceae</taxon>
        <taxon>Thalassiosirophycidae</taxon>
        <taxon>Stephanodiscales</taxon>
        <taxon>Stephanodiscaceae</taxon>
        <taxon>Cyclotella</taxon>
    </lineage>
</organism>
<evidence type="ECO:0000313" key="3">
    <source>
        <dbReference type="EMBL" id="KAL3788678.1"/>
    </source>
</evidence>
<feature type="compositionally biased region" description="Basic and acidic residues" evidence="1">
    <location>
        <begin position="83"/>
        <end position="92"/>
    </location>
</feature>
<feature type="compositionally biased region" description="Acidic residues" evidence="1">
    <location>
        <begin position="435"/>
        <end position="470"/>
    </location>
</feature>
<accession>A0ABD3PKN5</accession>
<comment type="caution">
    <text evidence="3">The sequence shown here is derived from an EMBL/GenBank/DDBJ whole genome shotgun (WGS) entry which is preliminary data.</text>
</comment>
<keyword evidence="4" id="KW-1185">Reference proteome</keyword>
<evidence type="ECO:0000313" key="4">
    <source>
        <dbReference type="Proteomes" id="UP001516023"/>
    </source>
</evidence>
<keyword evidence="2" id="KW-0812">Transmembrane</keyword>
<evidence type="ECO:0000256" key="1">
    <source>
        <dbReference type="SAM" id="MobiDB-lite"/>
    </source>
</evidence>
<evidence type="ECO:0000256" key="2">
    <source>
        <dbReference type="SAM" id="Phobius"/>
    </source>
</evidence>
<feature type="region of interest" description="Disordered" evidence="1">
    <location>
        <begin position="58"/>
        <end position="100"/>
    </location>
</feature>
<dbReference type="AlphaFoldDB" id="A0ABD3PKN5"/>
<dbReference type="Proteomes" id="UP001516023">
    <property type="component" value="Unassembled WGS sequence"/>
</dbReference>
<gene>
    <name evidence="3" type="ORF">HJC23_001877</name>
</gene>
<proteinExistence type="predicted"/>
<sequence length="784" mass="90138">MAPPSSSPKMPPRSSRTLVLLSAYAVIMTISCSYLFVRDISKQLTLRNRVDAETSSYELHFMPEPSGRVEASRKHGKANKQQPSEEPRRRQQSEASSQDGRFPLAQHIVTHGHPRTATTLLFNMVATSYFLHLSHSEPSRIPSIHLQLWKRGDAANTVLRREKKKTLVLKTHVDLDNFKANNTVVFTAAMDRAEAAETRHRLLAEGYQLAFVQDMESLREWGVAGLVAEYVRGYGLSSQDEQELIEYFSQWEILRQCCGQQMSSKWRNDMMPSQYKRKDLPPHPTCASYDIDQVENKLMQTKLYARIAQYPNMTPLNKPSLNDDALNGTYCSAYNHRVRTEGLSFFGTPGGRPVRSGLDWAIKNEYSKGTENLTQEGVAMMESIGMRELWRRDEKQKKIWLKKLLRERTVKMAKSYKGLNLEEIDDTLVFDVGTDENEQEEDYSIDDEEQDSEGQSDINAYDEDNSENAEEAFPTEQTRKIPAIIPIQDQNFDKKHAIFLISFGEEAASSTLVERCILSLRRRGQYLGYVVVLTDAPLPRYLHVWDENVIVMHPQRKHLLNEDGTPISYSKDNMSLKPKRFKTFILDYIAMDERLDSVELVYYLDIDILAGDTLDGLFRGLEEKYQVAGQRPNDDVSKLYFFTPISQEWPLQGGTFIVERGTSQHCLDLWRAEIDMMTKTGRGRDQDALRNIYQRIESGEETKCQLIRMENENYIAFPTPRNFDKLSSKETKHANLIHISNSVYAKRIEEDIQNTYIHEVLMLSEEEVESGMYGKAVVRAKEST</sequence>
<feature type="region of interest" description="Disordered" evidence="1">
    <location>
        <begin position="435"/>
        <end position="475"/>
    </location>
</feature>
<reference evidence="3 4" key="1">
    <citation type="journal article" date="2020" name="G3 (Bethesda)">
        <title>Improved Reference Genome for Cyclotella cryptica CCMP332, a Model for Cell Wall Morphogenesis, Salinity Adaptation, and Lipid Production in Diatoms (Bacillariophyta).</title>
        <authorList>
            <person name="Roberts W.R."/>
            <person name="Downey K.M."/>
            <person name="Ruck E.C."/>
            <person name="Traller J.C."/>
            <person name="Alverson A.J."/>
        </authorList>
    </citation>
    <scope>NUCLEOTIDE SEQUENCE [LARGE SCALE GENOMIC DNA]</scope>
    <source>
        <strain evidence="3 4">CCMP332</strain>
    </source>
</reference>
<keyword evidence="2" id="KW-0472">Membrane</keyword>
<protein>
    <recommendedName>
        <fullName evidence="5">Glycosyltransferase family 8 protein</fullName>
    </recommendedName>
</protein>
<dbReference type="EMBL" id="JABMIG020000153">
    <property type="protein sequence ID" value="KAL3788678.1"/>
    <property type="molecule type" value="Genomic_DNA"/>
</dbReference>
<feature type="transmembrane region" description="Helical" evidence="2">
    <location>
        <begin position="18"/>
        <end position="37"/>
    </location>
</feature>
<evidence type="ECO:0008006" key="5">
    <source>
        <dbReference type="Google" id="ProtNLM"/>
    </source>
</evidence>
<name>A0ABD3PKN5_9STRA</name>
<keyword evidence="2" id="KW-1133">Transmembrane helix</keyword>